<dbReference type="EMBL" id="JAYMYQ010000005">
    <property type="protein sequence ID" value="KAK7328426.1"/>
    <property type="molecule type" value="Genomic_DNA"/>
</dbReference>
<organism evidence="1 2">
    <name type="scientific">Canavalia gladiata</name>
    <name type="common">Sword bean</name>
    <name type="synonym">Dolichos gladiatus</name>
    <dbReference type="NCBI Taxonomy" id="3824"/>
    <lineage>
        <taxon>Eukaryota</taxon>
        <taxon>Viridiplantae</taxon>
        <taxon>Streptophyta</taxon>
        <taxon>Embryophyta</taxon>
        <taxon>Tracheophyta</taxon>
        <taxon>Spermatophyta</taxon>
        <taxon>Magnoliopsida</taxon>
        <taxon>eudicotyledons</taxon>
        <taxon>Gunneridae</taxon>
        <taxon>Pentapetalae</taxon>
        <taxon>rosids</taxon>
        <taxon>fabids</taxon>
        <taxon>Fabales</taxon>
        <taxon>Fabaceae</taxon>
        <taxon>Papilionoideae</taxon>
        <taxon>50 kb inversion clade</taxon>
        <taxon>NPAAA clade</taxon>
        <taxon>indigoferoid/millettioid clade</taxon>
        <taxon>Phaseoleae</taxon>
        <taxon>Canavalia</taxon>
    </lineage>
</organism>
<protein>
    <submittedName>
        <fullName evidence="1">Uncharacterized protein</fullName>
    </submittedName>
</protein>
<reference evidence="1 2" key="1">
    <citation type="submission" date="2024-01" db="EMBL/GenBank/DDBJ databases">
        <title>The genomes of 5 underutilized Papilionoideae crops provide insights into root nodulation and disease resistanc.</title>
        <authorList>
            <person name="Jiang F."/>
        </authorList>
    </citation>
    <scope>NUCLEOTIDE SEQUENCE [LARGE SCALE GENOMIC DNA]</scope>
    <source>
        <strain evidence="1">LVBAO_FW01</strain>
        <tissue evidence="1">Leaves</tissue>
    </source>
</reference>
<proteinExistence type="predicted"/>
<evidence type="ECO:0000313" key="2">
    <source>
        <dbReference type="Proteomes" id="UP001367508"/>
    </source>
</evidence>
<sequence>MKGHKSDWVPDNCLKRKGWTLHFAAGNWSFSLFICICGLICETEQVFLACASAEEIGGKLRIQPKKKGLIASAR</sequence>
<gene>
    <name evidence="1" type="ORF">VNO77_22532</name>
</gene>
<evidence type="ECO:0000313" key="1">
    <source>
        <dbReference type="EMBL" id="KAK7328426.1"/>
    </source>
</evidence>
<dbReference type="Proteomes" id="UP001367508">
    <property type="component" value="Unassembled WGS sequence"/>
</dbReference>
<comment type="caution">
    <text evidence="1">The sequence shown here is derived from an EMBL/GenBank/DDBJ whole genome shotgun (WGS) entry which is preliminary data.</text>
</comment>
<name>A0AAN9L3Q5_CANGL</name>
<keyword evidence="2" id="KW-1185">Reference proteome</keyword>
<dbReference type="AlphaFoldDB" id="A0AAN9L3Q5"/>
<accession>A0AAN9L3Q5</accession>